<protein>
    <submittedName>
        <fullName evidence="1">Uncharacterized protein</fullName>
    </submittedName>
</protein>
<proteinExistence type="predicted"/>
<organism evidence="1 2">
    <name type="scientific">Dokdonia sinensis</name>
    <dbReference type="NCBI Taxonomy" id="2479847"/>
    <lineage>
        <taxon>Bacteria</taxon>
        <taxon>Pseudomonadati</taxon>
        <taxon>Bacteroidota</taxon>
        <taxon>Flavobacteriia</taxon>
        <taxon>Flavobacteriales</taxon>
        <taxon>Flavobacteriaceae</taxon>
        <taxon>Dokdonia</taxon>
    </lineage>
</organism>
<dbReference type="RefSeq" id="WP_121917498.1">
    <property type="nucleotide sequence ID" value="NZ_REFV01000008.1"/>
</dbReference>
<dbReference type="AlphaFoldDB" id="A0A3M0G0Y5"/>
<dbReference type="Proteomes" id="UP000281985">
    <property type="component" value="Unassembled WGS sequence"/>
</dbReference>
<accession>A0A3M0G0Y5</accession>
<name>A0A3M0G0Y5_9FLAO</name>
<dbReference type="OrthoDB" id="5496149at2"/>
<dbReference type="EMBL" id="REFV01000008">
    <property type="protein sequence ID" value="RMB58574.1"/>
    <property type="molecule type" value="Genomic_DNA"/>
</dbReference>
<comment type="caution">
    <text evidence="1">The sequence shown here is derived from an EMBL/GenBank/DDBJ whole genome shotgun (WGS) entry which is preliminary data.</text>
</comment>
<gene>
    <name evidence="1" type="ORF">EAX61_09745</name>
</gene>
<dbReference type="PROSITE" id="PS51257">
    <property type="entry name" value="PROKAR_LIPOPROTEIN"/>
    <property type="match status" value="1"/>
</dbReference>
<evidence type="ECO:0000313" key="1">
    <source>
        <dbReference type="EMBL" id="RMB58574.1"/>
    </source>
</evidence>
<evidence type="ECO:0000313" key="2">
    <source>
        <dbReference type="Proteomes" id="UP000281985"/>
    </source>
</evidence>
<sequence length="357" mass="40527">MNRSQVLAGALCIIISTSSCDRAQAVKDTEESPSLLGLVQNTEQNNNSTRRPIKYFPVRDAQRNMLMGVLPIPSDWNLSTADDNITFLESPKGVKVLYIAGNEFLYSQNPYINQSFQQMGFDTKPPQSFEEVLSLLKEHAIKKGVNYVKQYPLPQLEAVDASLDRLIYKPVPEQKTAQVVATEWIDTKGNASLLVLHYYVAQTEQSLYWGYRIESMEAPQDHFNTAKRDYLNTLINTQINPQWLQTINAENRQKSQQMMASHNQRMEALRAQGRQIIAAGKQHDAMTSRNHQKFIDGLRDEINVTSPATGQTYKVNLGSNHYWINDSNQLITSNDATFDPNQNNDSRGVWVEAQINN</sequence>
<reference evidence="1 2" key="1">
    <citation type="submission" date="2018-10" db="EMBL/GenBank/DDBJ databases">
        <title>Dokdonia luteus sp. nov., isolated from sea water.</title>
        <authorList>
            <person name="Zhou L.Y."/>
            <person name="Du Z.J."/>
        </authorList>
    </citation>
    <scope>NUCLEOTIDE SEQUENCE [LARGE SCALE GENOMIC DNA]</scope>
    <source>
        <strain evidence="1 2">SH27</strain>
    </source>
</reference>
<keyword evidence="2" id="KW-1185">Reference proteome</keyword>